<evidence type="ECO:0000256" key="5">
    <source>
        <dbReference type="ARBA" id="ARBA00022603"/>
    </source>
</evidence>
<evidence type="ECO:0000256" key="3">
    <source>
        <dbReference type="ARBA" id="ARBA00022490"/>
    </source>
</evidence>
<evidence type="ECO:0000259" key="12">
    <source>
        <dbReference type="Pfam" id="PF20260"/>
    </source>
</evidence>
<comment type="caution">
    <text evidence="13">The sequence shown here is derived from an EMBL/GenBank/DDBJ whole genome shotgun (WGS) entry which is preliminary data.</text>
</comment>
<dbReference type="GO" id="GO:0070042">
    <property type="term" value="F:rRNA (uridine-N3-)-methyltransferase activity"/>
    <property type="evidence" value="ECO:0007669"/>
    <property type="project" value="TreeGrafter"/>
</dbReference>
<evidence type="ECO:0000256" key="9">
    <source>
        <dbReference type="ARBA" id="ARBA00047944"/>
    </source>
</evidence>
<keyword evidence="6 10" id="KW-0808">Transferase</keyword>
<organism evidence="13 14">
    <name type="scientific">Candidatus Doudnabacteria bacterium RIFCSPHIGHO2_01_FULL_49_9</name>
    <dbReference type="NCBI Taxonomy" id="1817827"/>
    <lineage>
        <taxon>Bacteria</taxon>
        <taxon>Candidatus Doudnaibacteriota</taxon>
    </lineage>
</organism>
<dbReference type="InterPro" id="IPR029028">
    <property type="entry name" value="Alpha/beta_knot_MTases"/>
</dbReference>
<dbReference type="AlphaFoldDB" id="A0A1F5P1J7"/>
<reference evidence="13 14" key="1">
    <citation type="journal article" date="2016" name="Nat. Commun.">
        <title>Thousands of microbial genomes shed light on interconnected biogeochemical processes in an aquifer system.</title>
        <authorList>
            <person name="Anantharaman K."/>
            <person name="Brown C.T."/>
            <person name="Hug L.A."/>
            <person name="Sharon I."/>
            <person name="Castelle C.J."/>
            <person name="Probst A.J."/>
            <person name="Thomas B.C."/>
            <person name="Singh A."/>
            <person name="Wilkins M.J."/>
            <person name="Karaoz U."/>
            <person name="Brodie E.L."/>
            <person name="Williams K.H."/>
            <person name="Hubbard S.S."/>
            <person name="Banfield J.F."/>
        </authorList>
    </citation>
    <scope>NUCLEOTIDE SEQUENCE [LARGE SCALE GENOMIC DNA]</scope>
</reference>
<dbReference type="CDD" id="cd18084">
    <property type="entry name" value="RsmE-like"/>
    <property type="match status" value="1"/>
</dbReference>
<keyword evidence="4 10" id="KW-0698">rRNA processing</keyword>
<feature type="domain" description="Ribosomal RNA small subunit methyltransferase E methyltransferase" evidence="11">
    <location>
        <begin position="77"/>
        <end position="224"/>
    </location>
</feature>
<accession>A0A1F5P1J7</accession>
<name>A0A1F5P1J7_9BACT</name>
<comment type="catalytic activity">
    <reaction evidence="9 10">
        <text>uridine(1498) in 16S rRNA + S-adenosyl-L-methionine = N(3)-methyluridine(1498) in 16S rRNA + S-adenosyl-L-homocysteine + H(+)</text>
        <dbReference type="Rhea" id="RHEA:42920"/>
        <dbReference type="Rhea" id="RHEA-COMP:10283"/>
        <dbReference type="Rhea" id="RHEA-COMP:10284"/>
        <dbReference type="ChEBI" id="CHEBI:15378"/>
        <dbReference type="ChEBI" id="CHEBI:57856"/>
        <dbReference type="ChEBI" id="CHEBI:59789"/>
        <dbReference type="ChEBI" id="CHEBI:65315"/>
        <dbReference type="ChEBI" id="CHEBI:74502"/>
        <dbReference type="EC" id="2.1.1.193"/>
    </reaction>
</comment>
<dbReference type="NCBIfam" id="TIGR00046">
    <property type="entry name" value="RsmE family RNA methyltransferase"/>
    <property type="match status" value="1"/>
</dbReference>
<comment type="function">
    <text evidence="8 10">Specifically methylates the N3 position of the uracil ring of uridine 1498 (m3U1498) in 16S rRNA. Acts on the fully assembled 30S ribosomal subunit.</text>
</comment>
<protein>
    <recommendedName>
        <fullName evidence="10">Ribosomal RNA small subunit methyltransferase E</fullName>
        <ecNumber evidence="10">2.1.1.193</ecNumber>
    </recommendedName>
</protein>
<evidence type="ECO:0000256" key="1">
    <source>
        <dbReference type="ARBA" id="ARBA00004496"/>
    </source>
</evidence>
<dbReference type="Pfam" id="PF04452">
    <property type="entry name" value="Methyltrans_RNA"/>
    <property type="match status" value="1"/>
</dbReference>
<evidence type="ECO:0000256" key="6">
    <source>
        <dbReference type="ARBA" id="ARBA00022679"/>
    </source>
</evidence>
<evidence type="ECO:0000256" key="7">
    <source>
        <dbReference type="ARBA" id="ARBA00022691"/>
    </source>
</evidence>
<keyword evidence="5 10" id="KW-0489">Methyltransferase</keyword>
<dbReference type="Proteomes" id="UP000176339">
    <property type="component" value="Unassembled WGS sequence"/>
</dbReference>
<dbReference type="GO" id="GO:0005737">
    <property type="term" value="C:cytoplasm"/>
    <property type="evidence" value="ECO:0007669"/>
    <property type="project" value="UniProtKB-SubCell"/>
</dbReference>
<proteinExistence type="inferred from homology"/>
<sequence>MRLHRFIRLIDLSPGKMRLDDEELFNQVKNVFRLEPGDKIILANGKGSEGTAEIRSFYKHGIELEILNIDEKSSASKKTVLYLAIIKKDNFELAVQKAVECGIGKIVPMITDRIVKLNLNMDRLKKISIEAAEQSGRADIPEISEPIKFSEALGAARGTNLFFDMGGEPIANIMDKNQTEIGAWIGPEGGWSESELVMAKQKGFKTASLGATTFRAETAAIVGAYLISN</sequence>
<dbReference type="InterPro" id="IPR046887">
    <property type="entry name" value="RsmE_PUA-like"/>
</dbReference>
<dbReference type="SUPFAM" id="SSF88697">
    <property type="entry name" value="PUA domain-like"/>
    <property type="match status" value="1"/>
</dbReference>
<dbReference type="PANTHER" id="PTHR30027">
    <property type="entry name" value="RIBOSOMAL RNA SMALL SUBUNIT METHYLTRANSFERASE E"/>
    <property type="match status" value="1"/>
</dbReference>
<gene>
    <name evidence="13" type="ORF">A2846_04385</name>
</gene>
<evidence type="ECO:0000256" key="2">
    <source>
        <dbReference type="ARBA" id="ARBA00005528"/>
    </source>
</evidence>
<dbReference type="Pfam" id="PF20260">
    <property type="entry name" value="PUA_4"/>
    <property type="match status" value="1"/>
</dbReference>
<dbReference type="SUPFAM" id="SSF75217">
    <property type="entry name" value="alpha/beta knot"/>
    <property type="match status" value="1"/>
</dbReference>
<evidence type="ECO:0000259" key="11">
    <source>
        <dbReference type="Pfam" id="PF04452"/>
    </source>
</evidence>
<dbReference type="EC" id="2.1.1.193" evidence="10"/>
<keyword evidence="7 10" id="KW-0949">S-adenosyl-L-methionine</keyword>
<dbReference type="InterPro" id="IPR006700">
    <property type="entry name" value="RsmE"/>
</dbReference>
<dbReference type="Gene3D" id="3.40.1280.10">
    <property type="match status" value="1"/>
</dbReference>
<dbReference type="InterPro" id="IPR029026">
    <property type="entry name" value="tRNA_m1G_MTases_N"/>
</dbReference>
<comment type="similarity">
    <text evidence="2 10">Belongs to the RNA methyltransferase RsmE family.</text>
</comment>
<evidence type="ECO:0000256" key="8">
    <source>
        <dbReference type="ARBA" id="ARBA00025699"/>
    </source>
</evidence>
<evidence type="ECO:0000256" key="10">
    <source>
        <dbReference type="PIRNR" id="PIRNR015601"/>
    </source>
</evidence>
<comment type="subcellular location">
    <subcellularLocation>
        <location evidence="1 10">Cytoplasm</location>
    </subcellularLocation>
</comment>
<dbReference type="InterPro" id="IPR015947">
    <property type="entry name" value="PUA-like_sf"/>
</dbReference>
<dbReference type="InterPro" id="IPR046886">
    <property type="entry name" value="RsmE_MTase_dom"/>
</dbReference>
<evidence type="ECO:0000256" key="4">
    <source>
        <dbReference type="ARBA" id="ARBA00022552"/>
    </source>
</evidence>
<evidence type="ECO:0000313" key="13">
    <source>
        <dbReference type="EMBL" id="OGE83723.1"/>
    </source>
</evidence>
<dbReference type="GO" id="GO:0070475">
    <property type="term" value="P:rRNA base methylation"/>
    <property type="evidence" value="ECO:0007669"/>
    <property type="project" value="TreeGrafter"/>
</dbReference>
<dbReference type="PIRSF" id="PIRSF015601">
    <property type="entry name" value="MTase_slr0722"/>
    <property type="match status" value="1"/>
</dbReference>
<dbReference type="PANTHER" id="PTHR30027:SF3">
    <property type="entry name" value="16S RRNA (URACIL(1498)-N(3))-METHYLTRANSFERASE"/>
    <property type="match status" value="1"/>
</dbReference>
<evidence type="ECO:0000313" key="14">
    <source>
        <dbReference type="Proteomes" id="UP000176339"/>
    </source>
</evidence>
<dbReference type="EMBL" id="MFEN01000038">
    <property type="protein sequence ID" value="OGE83723.1"/>
    <property type="molecule type" value="Genomic_DNA"/>
</dbReference>
<keyword evidence="3 10" id="KW-0963">Cytoplasm</keyword>
<feature type="domain" description="Ribosomal RNA small subunit methyltransferase E PUA-like" evidence="12">
    <location>
        <begin position="28"/>
        <end position="66"/>
    </location>
</feature>